<dbReference type="AlphaFoldDB" id="D6RP09"/>
<gene>
    <name evidence="1" type="ORF">CC1G_14946</name>
</gene>
<evidence type="ECO:0000313" key="1">
    <source>
        <dbReference type="EMBL" id="EFI27121.1"/>
    </source>
</evidence>
<dbReference type="HOGENOM" id="CLU_052197_0_1_1"/>
<dbReference type="OrthoDB" id="3182995at2759"/>
<dbReference type="GeneID" id="9379364"/>
<dbReference type="EMBL" id="AACS02000008">
    <property type="protein sequence ID" value="EFI27121.1"/>
    <property type="molecule type" value="Genomic_DNA"/>
</dbReference>
<organism evidence="1 2">
    <name type="scientific">Coprinopsis cinerea (strain Okayama-7 / 130 / ATCC MYA-4618 / FGSC 9003)</name>
    <name type="common">Inky cap fungus</name>
    <name type="synonym">Hormographiella aspergillata</name>
    <dbReference type="NCBI Taxonomy" id="240176"/>
    <lineage>
        <taxon>Eukaryota</taxon>
        <taxon>Fungi</taxon>
        <taxon>Dikarya</taxon>
        <taxon>Basidiomycota</taxon>
        <taxon>Agaricomycotina</taxon>
        <taxon>Agaricomycetes</taxon>
        <taxon>Agaricomycetidae</taxon>
        <taxon>Agaricales</taxon>
        <taxon>Agaricineae</taxon>
        <taxon>Psathyrellaceae</taxon>
        <taxon>Coprinopsis</taxon>
    </lineage>
</organism>
<keyword evidence="2" id="KW-1185">Reference proteome</keyword>
<proteinExistence type="predicted"/>
<sequence length="306" mass="34526">MFSSLIIHDCGTIDGEPTSVTLRASPSFPCAVWFQQDWQQPVPATWVAKEISGFDGTLEVKLVERISEGRIGVAYIAQVLSATQQGTDIQATIPPTLCLKFAKPELSRSLARLGDAWFYEQMESLQGISVPTCFGFFASTAADLDKRANPHESNLDVSRARIKFEIEPWKRRKVLFEDTDRIPCNIDQYPSADWQSDDRGLMSSFTIREKYSKVNLEPRKAIKDVLDDLLELGVIHGNLSPWNVLKYMPPASAAGDERVCPRHNVVHPWGLIDFDRSQMLDLENLCKVDGRLVTRIDRMVMYATAF</sequence>
<accession>D6RP09</accession>
<dbReference type="eggNOG" id="ENOG502R0N7">
    <property type="taxonomic scope" value="Eukaryota"/>
</dbReference>
<name>D6RP09_COPC7</name>
<dbReference type="KEGG" id="cci:CC1G_14946"/>
<protein>
    <submittedName>
        <fullName evidence="1">Protein kinase subdomain-containing protein PKL/ccin3</fullName>
    </submittedName>
</protein>
<keyword evidence="1" id="KW-0808">Transferase</keyword>
<evidence type="ECO:0000313" key="2">
    <source>
        <dbReference type="Proteomes" id="UP000001861"/>
    </source>
</evidence>
<dbReference type="Proteomes" id="UP000001861">
    <property type="component" value="Unassembled WGS sequence"/>
</dbReference>
<dbReference type="GO" id="GO:0016301">
    <property type="term" value="F:kinase activity"/>
    <property type="evidence" value="ECO:0007669"/>
    <property type="project" value="UniProtKB-KW"/>
</dbReference>
<comment type="caution">
    <text evidence="1">The sequence shown here is derived from an EMBL/GenBank/DDBJ whole genome shotgun (WGS) entry which is preliminary data.</text>
</comment>
<keyword evidence="1" id="KW-0418">Kinase</keyword>
<dbReference type="VEuPathDB" id="FungiDB:CC1G_14946"/>
<reference evidence="1 2" key="1">
    <citation type="journal article" date="2010" name="Proc. Natl. Acad. Sci. U.S.A.">
        <title>Insights into evolution of multicellular fungi from the assembled chromosomes of the mushroom Coprinopsis cinerea (Coprinus cinereus).</title>
        <authorList>
            <person name="Stajich J.E."/>
            <person name="Wilke S.K."/>
            <person name="Ahren D."/>
            <person name="Au C.H."/>
            <person name="Birren B.W."/>
            <person name="Borodovsky M."/>
            <person name="Burns C."/>
            <person name="Canback B."/>
            <person name="Casselton L.A."/>
            <person name="Cheng C.K."/>
            <person name="Deng J."/>
            <person name="Dietrich F.S."/>
            <person name="Fargo D.C."/>
            <person name="Farman M.L."/>
            <person name="Gathman A.C."/>
            <person name="Goldberg J."/>
            <person name="Guigo R."/>
            <person name="Hoegger P.J."/>
            <person name="Hooker J.B."/>
            <person name="Huggins A."/>
            <person name="James T.Y."/>
            <person name="Kamada T."/>
            <person name="Kilaru S."/>
            <person name="Kodira C."/>
            <person name="Kues U."/>
            <person name="Kupfer D."/>
            <person name="Kwan H.S."/>
            <person name="Lomsadze A."/>
            <person name="Li W."/>
            <person name="Lilly W.W."/>
            <person name="Ma L.J."/>
            <person name="Mackey A.J."/>
            <person name="Manning G."/>
            <person name="Martin F."/>
            <person name="Muraguchi H."/>
            <person name="Natvig D.O."/>
            <person name="Palmerini H."/>
            <person name="Ramesh M.A."/>
            <person name="Rehmeyer C.J."/>
            <person name="Roe B.A."/>
            <person name="Shenoy N."/>
            <person name="Stanke M."/>
            <person name="Ter-Hovhannisyan V."/>
            <person name="Tunlid A."/>
            <person name="Velagapudi R."/>
            <person name="Vision T.J."/>
            <person name="Zeng Q."/>
            <person name="Zolan M.E."/>
            <person name="Pukkila P.J."/>
        </authorList>
    </citation>
    <scope>NUCLEOTIDE SEQUENCE [LARGE SCALE GENOMIC DNA]</scope>
    <source>
        <strain evidence="2">Okayama-7 / 130 / ATCC MYA-4618 / FGSC 9003</strain>
    </source>
</reference>
<dbReference type="InParanoid" id="D6RP09"/>
<dbReference type="RefSeq" id="XP_002910615.1">
    <property type="nucleotide sequence ID" value="XM_002910569.1"/>
</dbReference>